<protein>
    <submittedName>
        <fullName evidence="5">Cold-shock protein</fullName>
    </submittedName>
</protein>
<proteinExistence type="predicted"/>
<dbReference type="InterPro" id="IPR050181">
    <property type="entry name" value="Cold_shock_domain"/>
</dbReference>
<keyword evidence="2" id="KW-0963">Cytoplasm</keyword>
<evidence type="ECO:0000256" key="2">
    <source>
        <dbReference type="ARBA" id="ARBA00022490"/>
    </source>
</evidence>
<gene>
    <name evidence="5" type="ORF">EAS64_15070</name>
</gene>
<evidence type="ECO:0000313" key="6">
    <source>
        <dbReference type="Proteomes" id="UP000460272"/>
    </source>
</evidence>
<dbReference type="PANTHER" id="PTHR11544">
    <property type="entry name" value="COLD SHOCK DOMAIN CONTAINING PROTEINS"/>
    <property type="match status" value="1"/>
</dbReference>
<dbReference type="GO" id="GO:0005737">
    <property type="term" value="C:cytoplasm"/>
    <property type="evidence" value="ECO:0007669"/>
    <property type="project" value="UniProtKB-SubCell"/>
</dbReference>
<dbReference type="InterPro" id="IPR012156">
    <property type="entry name" value="Cold_shock_CspA"/>
</dbReference>
<sequence length="67" mass="7438">MAQGTVKWFNPDKGYGFIAVDGGKDVFVHFSAIQADGYRSLEEGQRVEFEITQSDRGQQAEKVVIVS</sequence>
<dbReference type="PRINTS" id="PR00050">
    <property type="entry name" value="COLDSHOCK"/>
</dbReference>
<feature type="domain" description="CSD" evidence="4">
    <location>
        <begin position="1"/>
        <end position="65"/>
    </location>
</feature>
<dbReference type="Pfam" id="PF00313">
    <property type="entry name" value="CSD"/>
    <property type="match status" value="1"/>
</dbReference>
<dbReference type="PROSITE" id="PS51857">
    <property type="entry name" value="CSD_2"/>
    <property type="match status" value="1"/>
</dbReference>
<dbReference type="FunFam" id="2.40.50.140:FF:000006">
    <property type="entry name" value="Cold shock protein CspC"/>
    <property type="match status" value="1"/>
</dbReference>
<dbReference type="Proteomes" id="UP000460272">
    <property type="component" value="Unassembled WGS sequence"/>
</dbReference>
<dbReference type="PROSITE" id="PS00352">
    <property type="entry name" value="CSD_1"/>
    <property type="match status" value="1"/>
</dbReference>
<reference evidence="5 6" key="1">
    <citation type="submission" date="2018-11" db="EMBL/GenBank/DDBJ databases">
        <title>Trebonia kvetii gen.nov., sp.nov., a novel acidophilic actinobacterium, and proposal of the new actinobacterial family Treboniaceae fam. nov.</title>
        <authorList>
            <person name="Rapoport D."/>
            <person name="Sagova-Mareckova M."/>
            <person name="Sedlacek I."/>
            <person name="Provaznik J."/>
            <person name="Kralova S."/>
            <person name="Pavlinic D."/>
            <person name="Benes V."/>
            <person name="Kopecky J."/>
        </authorList>
    </citation>
    <scope>NUCLEOTIDE SEQUENCE [LARGE SCALE GENOMIC DNA]</scope>
    <source>
        <strain evidence="5 6">15Tr583</strain>
    </source>
</reference>
<dbReference type="GO" id="GO:0003676">
    <property type="term" value="F:nucleic acid binding"/>
    <property type="evidence" value="ECO:0007669"/>
    <property type="project" value="InterPro"/>
</dbReference>
<keyword evidence="6" id="KW-1185">Reference proteome</keyword>
<dbReference type="InterPro" id="IPR012340">
    <property type="entry name" value="NA-bd_OB-fold"/>
</dbReference>
<dbReference type="AlphaFoldDB" id="A0A6P2BXH6"/>
<dbReference type="PIRSF" id="PIRSF002599">
    <property type="entry name" value="Cold_shock_A"/>
    <property type="match status" value="1"/>
</dbReference>
<comment type="caution">
    <text evidence="5">The sequence shown here is derived from an EMBL/GenBank/DDBJ whole genome shotgun (WGS) entry which is preliminary data.</text>
</comment>
<dbReference type="SMART" id="SM00357">
    <property type="entry name" value="CSP"/>
    <property type="match status" value="1"/>
</dbReference>
<dbReference type="InterPro" id="IPR011129">
    <property type="entry name" value="CSD"/>
</dbReference>
<evidence type="ECO:0000256" key="1">
    <source>
        <dbReference type="ARBA" id="ARBA00004496"/>
    </source>
</evidence>
<comment type="subcellular location">
    <subcellularLocation>
        <location evidence="1 3">Cytoplasm</location>
    </subcellularLocation>
</comment>
<dbReference type="InterPro" id="IPR019844">
    <property type="entry name" value="CSD_CS"/>
</dbReference>
<dbReference type="EMBL" id="RPFW01000003">
    <property type="protein sequence ID" value="TVZ03782.1"/>
    <property type="molecule type" value="Genomic_DNA"/>
</dbReference>
<name>A0A6P2BXH6_9ACTN</name>
<organism evidence="5 6">
    <name type="scientific">Trebonia kvetii</name>
    <dbReference type="NCBI Taxonomy" id="2480626"/>
    <lineage>
        <taxon>Bacteria</taxon>
        <taxon>Bacillati</taxon>
        <taxon>Actinomycetota</taxon>
        <taxon>Actinomycetes</taxon>
        <taxon>Streptosporangiales</taxon>
        <taxon>Treboniaceae</taxon>
        <taxon>Trebonia</taxon>
    </lineage>
</organism>
<dbReference type="InterPro" id="IPR002059">
    <property type="entry name" value="CSP_DNA-bd"/>
</dbReference>
<evidence type="ECO:0000313" key="5">
    <source>
        <dbReference type="EMBL" id="TVZ03782.1"/>
    </source>
</evidence>
<accession>A0A6P2BXH6</accession>
<dbReference type="SUPFAM" id="SSF50249">
    <property type="entry name" value="Nucleic acid-binding proteins"/>
    <property type="match status" value="1"/>
</dbReference>
<dbReference type="Gene3D" id="2.40.50.140">
    <property type="entry name" value="Nucleic acid-binding proteins"/>
    <property type="match status" value="1"/>
</dbReference>
<evidence type="ECO:0000256" key="3">
    <source>
        <dbReference type="RuleBase" id="RU000408"/>
    </source>
</evidence>
<dbReference type="CDD" id="cd04458">
    <property type="entry name" value="CSP_CDS"/>
    <property type="match status" value="1"/>
</dbReference>
<dbReference type="OrthoDB" id="7477356at2"/>
<dbReference type="RefSeq" id="WP_145853653.1">
    <property type="nucleotide sequence ID" value="NZ_RPFW01000003.1"/>
</dbReference>
<evidence type="ECO:0000259" key="4">
    <source>
        <dbReference type="PROSITE" id="PS51857"/>
    </source>
</evidence>